<proteinExistence type="predicted"/>
<evidence type="ECO:0000313" key="2">
    <source>
        <dbReference type="Proteomes" id="UP001220670"/>
    </source>
</evidence>
<organism evidence="1 2">
    <name type="scientific">Limosilactobacillus mucosae</name>
    <name type="common">Lactobacillus mucosae</name>
    <dbReference type="NCBI Taxonomy" id="97478"/>
    <lineage>
        <taxon>Bacteria</taxon>
        <taxon>Bacillati</taxon>
        <taxon>Bacillota</taxon>
        <taxon>Bacilli</taxon>
        <taxon>Lactobacillales</taxon>
        <taxon>Lactobacillaceae</taxon>
        <taxon>Limosilactobacillus</taxon>
    </lineage>
</organism>
<protein>
    <submittedName>
        <fullName evidence="1">Uncharacterized protein</fullName>
    </submittedName>
</protein>
<sequence>MAGNFAFLKSYHGMHKLQHLSRMAEKAYRNGQYATEALLIREISGRLIRKLVKREFPDMDKHFNSEDGLKKMQSTHLLNDEMITLLTQLRKSGRHPQLIGAQNAYQILVKLHYVLIWYVNRYLDGHEEPGHFHIHHN</sequence>
<dbReference type="RefSeq" id="WP_272221207.1">
    <property type="nucleotide sequence ID" value="NZ_JAQOMV010000034.1"/>
</dbReference>
<dbReference type="AlphaFoldDB" id="A0AAJ1MBE0"/>
<accession>A0AAJ1MBE0</accession>
<comment type="caution">
    <text evidence="1">The sequence shown here is derived from an EMBL/GenBank/DDBJ whole genome shotgun (WGS) entry which is preliminary data.</text>
</comment>
<dbReference type="EMBL" id="JAQONE010000028">
    <property type="protein sequence ID" value="MDC2830725.1"/>
    <property type="molecule type" value="Genomic_DNA"/>
</dbReference>
<name>A0AAJ1MBE0_LIMMU</name>
<dbReference type="Proteomes" id="UP001220670">
    <property type="component" value="Unassembled WGS sequence"/>
</dbReference>
<gene>
    <name evidence="1" type="ORF">PO250_10630</name>
</gene>
<reference evidence="1" key="1">
    <citation type="submission" date="2023-01" db="EMBL/GenBank/DDBJ databases">
        <title>Genome analysis of 13 Lactobacillus isolated from gut of wild boar.</title>
        <authorList>
            <person name="Papp P."/>
            <person name="Libisch B."/>
            <person name="Nagy T."/>
            <person name="Olasz F."/>
        </authorList>
    </citation>
    <scope>NUCLEOTIDE SEQUENCE</scope>
    <source>
        <strain evidence="1">F146</strain>
    </source>
</reference>
<evidence type="ECO:0000313" key="1">
    <source>
        <dbReference type="EMBL" id="MDC2830725.1"/>
    </source>
</evidence>